<sequence length="180" mass="19122">MLKGGKEARRSNEILGEIIGNCIEEGSGGKVGRSLVSLVSSRDEIASLLKLSDCIDLVIPRGGNKLVQYIKSNTQIPVLGHADGVCHVYVASSADGDKAAKIVTDAKTNYPAACNAMETLLLHRDTLDNGVATQVLRSLRLAGVKCLAAEKATMEGLCDASSSLRKCEYGDMRCQRKGRG</sequence>
<dbReference type="Gene3D" id="3.40.605.10">
    <property type="entry name" value="Aldehyde Dehydrogenase, Chain A, domain 1"/>
    <property type="match status" value="1"/>
</dbReference>
<gene>
    <name evidence="1" type="ORF">TrRE_jg3017</name>
</gene>
<reference evidence="1" key="1">
    <citation type="submission" date="2022-07" db="EMBL/GenBank/DDBJ databases">
        <title>Genome analysis of Parmales, a sister group of diatoms, reveals the evolutionary specialization of diatoms from phago-mixotrophs to photoautotrophs.</title>
        <authorList>
            <person name="Ban H."/>
            <person name="Sato S."/>
            <person name="Yoshikawa S."/>
            <person name="Kazumasa Y."/>
            <person name="Nakamura Y."/>
            <person name="Ichinomiya M."/>
            <person name="Saitoh K."/>
            <person name="Sato N."/>
            <person name="Blanc-Mathieu R."/>
            <person name="Endo H."/>
            <person name="Kuwata A."/>
            <person name="Ogata H."/>
        </authorList>
    </citation>
    <scope>NUCLEOTIDE SEQUENCE</scope>
</reference>
<keyword evidence="2" id="KW-1185">Reference proteome</keyword>
<dbReference type="GO" id="GO:0004350">
    <property type="term" value="F:glutamate-5-semialdehyde dehydrogenase activity"/>
    <property type="evidence" value="ECO:0007669"/>
    <property type="project" value="TreeGrafter"/>
</dbReference>
<dbReference type="InterPro" id="IPR016163">
    <property type="entry name" value="Ald_DH_C"/>
</dbReference>
<dbReference type="InterPro" id="IPR016162">
    <property type="entry name" value="Ald_DH_N"/>
</dbReference>
<evidence type="ECO:0000313" key="2">
    <source>
        <dbReference type="Proteomes" id="UP001165082"/>
    </source>
</evidence>
<dbReference type="InterPro" id="IPR016161">
    <property type="entry name" value="Ald_DH/histidinol_DH"/>
</dbReference>
<dbReference type="Gene3D" id="3.40.309.10">
    <property type="entry name" value="Aldehyde Dehydrogenase, Chain A, domain 2"/>
    <property type="match status" value="1"/>
</dbReference>
<name>A0A9W6ZDY1_9STRA</name>
<accession>A0A9W6ZDY1</accession>
<dbReference type="PANTHER" id="PTHR11063:SF8">
    <property type="entry name" value="DELTA-1-PYRROLINE-5-CARBOXYLATE SYNTHASE"/>
    <property type="match status" value="1"/>
</dbReference>
<evidence type="ECO:0000313" key="1">
    <source>
        <dbReference type="EMBL" id="GMH52632.1"/>
    </source>
</evidence>
<dbReference type="AlphaFoldDB" id="A0A9W6ZDY1"/>
<dbReference type="EMBL" id="BRXZ01000744">
    <property type="protein sequence ID" value="GMH52632.1"/>
    <property type="molecule type" value="Genomic_DNA"/>
</dbReference>
<protein>
    <submittedName>
        <fullName evidence="1">Uncharacterized protein</fullName>
    </submittedName>
</protein>
<dbReference type="SUPFAM" id="SSF53720">
    <property type="entry name" value="ALDH-like"/>
    <property type="match status" value="1"/>
</dbReference>
<dbReference type="PANTHER" id="PTHR11063">
    <property type="entry name" value="GLUTAMATE SEMIALDEHYDE DEHYDROGENASE"/>
    <property type="match status" value="1"/>
</dbReference>
<dbReference type="Proteomes" id="UP001165082">
    <property type="component" value="Unassembled WGS sequence"/>
</dbReference>
<comment type="caution">
    <text evidence="1">The sequence shown here is derived from an EMBL/GenBank/DDBJ whole genome shotgun (WGS) entry which is preliminary data.</text>
</comment>
<organism evidence="1 2">
    <name type="scientific">Triparma retinervis</name>
    <dbReference type="NCBI Taxonomy" id="2557542"/>
    <lineage>
        <taxon>Eukaryota</taxon>
        <taxon>Sar</taxon>
        <taxon>Stramenopiles</taxon>
        <taxon>Ochrophyta</taxon>
        <taxon>Bolidophyceae</taxon>
        <taxon>Parmales</taxon>
        <taxon>Triparmaceae</taxon>
        <taxon>Triparma</taxon>
    </lineage>
</organism>
<dbReference type="OrthoDB" id="1934954at2759"/>
<proteinExistence type="predicted"/>